<accession>A0ABS2SVU4</accession>
<dbReference type="EMBL" id="JAFBCV010000009">
    <property type="protein sequence ID" value="MBM7839659.1"/>
    <property type="molecule type" value="Genomic_DNA"/>
</dbReference>
<dbReference type="PANTHER" id="PTHR43432">
    <property type="entry name" value="SLR0285 PROTEIN"/>
    <property type="match status" value="1"/>
</dbReference>
<evidence type="ECO:0000256" key="3">
    <source>
        <dbReference type="ARBA" id="ARBA00023014"/>
    </source>
</evidence>
<keyword evidence="6" id="KW-1185">Reference proteome</keyword>
<keyword evidence="1" id="KW-0479">Metal-binding</keyword>
<dbReference type="RefSeq" id="WP_204466854.1">
    <property type="nucleotide sequence ID" value="NZ_JAFBCV010000009.1"/>
</dbReference>
<dbReference type="SFLD" id="SFLDG01084">
    <property type="entry name" value="Uncharacterised_Radical_SAM_Su"/>
    <property type="match status" value="1"/>
</dbReference>
<keyword evidence="2" id="KW-0408">Iron</keyword>
<dbReference type="InterPro" id="IPR006638">
    <property type="entry name" value="Elp3/MiaA/NifB-like_rSAM"/>
</dbReference>
<evidence type="ECO:0000313" key="5">
    <source>
        <dbReference type="EMBL" id="MBM7839659.1"/>
    </source>
</evidence>
<evidence type="ECO:0000313" key="6">
    <source>
        <dbReference type="Proteomes" id="UP001179280"/>
    </source>
</evidence>
<sequence>MNIDKQKTYPKRLLNKGSGFLSGYSHTLNPYTGCAFACSYCYVRQMPVQLFRNQDWGEWVDVKQNAGQLLEKELKSAKKKGSVTIFMSSSTDPYQPIEYKERVTRQLLEAMVHEQPDFLFVQTRSSLVTRDIDLFQQLKDKVRISITIETDSDEIRKAFSPSAPPIAGRLKALATLRQAGIPTQAAIAPLLPSSPAFAELLHTYVDRVCVDDFFMGDGSGGKRTERLNIERIFKELNLEKWYEKDAYQKLISRLYTYFEPEQIRVSKDGFLP</sequence>
<dbReference type="CDD" id="cd01335">
    <property type="entry name" value="Radical_SAM"/>
    <property type="match status" value="1"/>
</dbReference>
<feature type="domain" description="Radical SAM core" evidence="4">
    <location>
        <begin position="20"/>
        <end position="254"/>
    </location>
</feature>
<name>A0ABS2SVU4_9BACI</name>
<comment type="caution">
    <text evidence="5">The sequence shown here is derived from an EMBL/GenBank/DDBJ whole genome shotgun (WGS) entry which is preliminary data.</text>
</comment>
<evidence type="ECO:0000256" key="1">
    <source>
        <dbReference type="ARBA" id="ARBA00022723"/>
    </source>
</evidence>
<organism evidence="5 6">
    <name type="scientific">Shouchella xiaoxiensis</name>
    <dbReference type="NCBI Taxonomy" id="766895"/>
    <lineage>
        <taxon>Bacteria</taxon>
        <taxon>Bacillati</taxon>
        <taxon>Bacillota</taxon>
        <taxon>Bacilli</taxon>
        <taxon>Bacillales</taxon>
        <taxon>Bacillaceae</taxon>
        <taxon>Shouchella</taxon>
    </lineage>
</organism>
<dbReference type="PROSITE" id="PS51918">
    <property type="entry name" value="RADICAL_SAM"/>
    <property type="match status" value="1"/>
</dbReference>
<dbReference type="InterPro" id="IPR058240">
    <property type="entry name" value="rSAM_sf"/>
</dbReference>
<evidence type="ECO:0000256" key="2">
    <source>
        <dbReference type="ARBA" id="ARBA00023004"/>
    </source>
</evidence>
<evidence type="ECO:0000259" key="4">
    <source>
        <dbReference type="PROSITE" id="PS51918"/>
    </source>
</evidence>
<gene>
    <name evidence="5" type="ORF">JOC54_002939</name>
</gene>
<dbReference type="SFLD" id="SFLDS00029">
    <property type="entry name" value="Radical_SAM"/>
    <property type="match status" value="1"/>
</dbReference>
<dbReference type="InterPro" id="IPR007197">
    <property type="entry name" value="rSAM"/>
</dbReference>
<dbReference type="Proteomes" id="UP001179280">
    <property type="component" value="Unassembled WGS sequence"/>
</dbReference>
<dbReference type="Pfam" id="PF04055">
    <property type="entry name" value="Radical_SAM"/>
    <property type="match status" value="1"/>
</dbReference>
<keyword evidence="3" id="KW-0411">Iron-sulfur</keyword>
<reference evidence="5" key="1">
    <citation type="submission" date="2021-01" db="EMBL/GenBank/DDBJ databases">
        <title>Genomic Encyclopedia of Type Strains, Phase IV (KMG-IV): sequencing the most valuable type-strain genomes for metagenomic binning, comparative biology and taxonomic classification.</title>
        <authorList>
            <person name="Goeker M."/>
        </authorList>
    </citation>
    <scope>NUCLEOTIDE SEQUENCE</scope>
    <source>
        <strain evidence="5">DSM 21943</strain>
    </source>
</reference>
<dbReference type="SUPFAM" id="SSF102114">
    <property type="entry name" value="Radical SAM enzymes"/>
    <property type="match status" value="1"/>
</dbReference>
<dbReference type="InterPro" id="IPR040086">
    <property type="entry name" value="MJ0683-like"/>
</dbReference>
<dbReference type="SMART" id="SM00729">
    <property type="entry name" value="Elp3"/>
    <property type="match status" value="1"/>
</dbReference>
<dbReference type="Gene3D" id="3.80.30.30">
    <property type="match status" value="1"/>
</dbReference>
<dbReference type="PANTHER" id="PTHR43432:SF3">
    <property type="entry name" value="SLR0285 PROTEIN"/>
    <property type="match status" value="1"/>
</dbReference>
<protein>
    <submittedName>
        <fullName evidence="5">DNA repair photolyase</fullName>
    </submittedName>
</protein>
<proteinExistence type="predicted"/>